<reference evidence="1 2" key="1">
    <citation type="submission" date="2018-08" db="EMBL/GenBank/DDBJ databases">
        <title>A genome reference for cultivated species of the human gut microbiota.</title>
        <authorList>
            <person name="Zou Y."/>
            <person name="Xue W."/>
            <person name="Luo G."/>
        </authorList>
    </citation>
    <scope>NUCLEOTIDE SEQUENCE [LARGE SCALE GENOMIC DNA]</scope>
    <source>
        <strain evidence="1 2">AM13-21</strain>
    </source>
</reference>
<dbReference type="RefSeq" id="WP_118291384.1">
    <property type="nucleotide sequence ID" value="NZ_QRLF01000024.1"/>
</dbReference>
<name>A0A415BPY3_PHOVU</name>
<dbReference type="EMBL" id="QRLF01000024">
    <property type="protein sequence ID" value="RHI88843.1"/>
    <property type="molecule type" value="Genomic_DNA"/>
</dbReference>
<comment type="caution">
    <text evidence="1">The sequence shown here is derived from an EMBL/GenBank/DDBJ whole genome shotgun (WGS) entry which is preliminary data.</text>
</comment>
<organism evidence="1 2">
    <name type="scientific">Phocaeicola vulgatus</name>
    <name type="common">Bacteroides vulgatus</name>
    <dbReference type="NCBI Taxonomy" id="821"/>
    <lineage>
        <taxon>Bacteria</taxon>
        <taxon>Pseudomonadati</taxon>
        <taxon>Bacteroidota</taxon>
        <taxon>Bacteroidia</taxon>
        <taxon>Bacteroidales</taxon>
        <taxon>Bacteroidaceae</taxon>
        <taxon>Phocaeicola</taxon>
    </lineage>
</organism>
<dbReference type="AlphaFoldDB" id="A0A415BPY3"/>
<evidence type="ECO:0000313" key="1">
    <source>
        <dbReference type="EMBL" id="RHI88843.1"/>
    </source>
</evidence>
<sequence length="110" mass="12958">MLSLFLPAGLLDYFDLVNHVSQETCFILFLEEKPSILQEYSHLHLHSKGFFPEVEDFPIRGKAVYLRVRRRRWEDPETGQTYSRDWDLVTSGTRITAEFVSFLKVLHPQT</sequence>
<protein>
    <submittedName>
        <fullName evidence="1">Transposase</fullName>
    </submittedName>
</protein>
<accession>A0A415BPY3</accession>
<evidence type="ECO:0000313" key="2">
    <source>
        <dbReference type="Proteomes" id="UP000285777"/>
    </source>
</evidence>
<dbReference type="Proteomes" id="UP000285777">
    <property type="component" value="Unassembled WGS sequence"/>
</dbReference>
<gene>
    <name evidence="1" type="ORF">DW150_14605</name>
</gene>
<proteinExistence type="predicted"/>